<sequence>MPIPAPTLLEVSTDELAAWPPPPDTRKQPASYFNTLREEAGIYRFAEPHPNGRPIYLATSWKAVSHILSHIDEFDSNLSHVLPDMAALLNLPYPEVPTRYRPEGIAFTEGEDHDVKRAWANKLFTPERMASYPAVIAEVADRLIDGFIDAGTANMSDAFAEAIPLEVLTIIMGMPREDAADVKRWTDIVTRLSMTAPTAEEIARTEKALDESSDYVLEQCRMRLENPTDDYLSEVIHDQIARDGEFDQNAMVVHVRSMFLAAYHTTAAMVAALIVHLTQMPELQESLREDSGKFRKVIEESVRMEGPLQWHPRSCVKDTVVDGIEVPAGAIVFTSFGAGSHDPEKFENPYEFDAGRRNVMHHLSFGSGEHRCPGAPLARLYAQVGLERLLARTKNLVLDEEASDLTPLPGFNFRIPSRVVVTFDKA</sequence>
<proteinExistence type="inferred from homology"/>
<dbReference type="InterPro" id="IPR036396">
    <property type="entry name" value="Cyt_P450_sf"/>
</dbReference>
<dbReference type="RefSeq" id="WP_345068282.1">
    <property type="nucleotide sequence ID" value="NZ_BAABCN010000010.1"/>
</dbReference>
<keyword evidence="2" id="KW-0408">Iron</keyword>
<organism evidence="3 4">
    <name type="scientific">Leifsonia kafniensis</name>
    <dbReference type="NCBI Taxonomy" id="475957"/>
    <lineage>
        <taxon>Bacteria</taxon>
        <taxon>Bacillati</taxon>
        <taxon>Actinomycetota</taxon>
        <taxon>Actinomycetes</taxon>
        <taxon>Micrococcales</taxon>
        <taxon>Microbacteriaceae</taxon>
        <taxon>Leifsonia</taxon>
    </lineage>
</organism>
<dbReference type="Pfam" id="PF00067">
    <property type="entry name" value="p450"/>
    <property type="match status" value="1"/>
</dbReference>
<comment type="caution">
    <text evidence="3">The sequence shown here is derived from an EMBL/GenBank/DDBJ whole genome shotgun (WGS) entry which is preliminary data.</text>
</comment>
<reference evidence="4" key="1">
    <citation type="journal article" date="2019" name="Int. J. Syst. Evol. Microbiol.">
        <title>The Global Catalogue of Microorganisms (GCM) 10K type strain sequencing project: providing services to taxonomists for standard genome sequencing and annotation.</title>
        <authorList>
            <consortium name="The Broad Institute Genomics Platform"/>
            <consortium name="The Broad Institute Genome Sequencing Center for Infectious Disease"/>
            <person name="Wu L."/>
            <person name="Ma J."/>
        </authorList>
    </citation>
    <scope>NUCLEOTIDE SEQUENCE [LARGE SCALE GENOMIC DNA]</scope>
    <source>
        <strain evidence="4">JCM 17021</strain>
    </source>
</reference>
<evidence type="ECO:0000256" key="1">
    <source>
        <dbReference type="ARBA" id="ARBA00010617"/>
    </source>
</evidence>
<evidence type="ECO:0000256" key="2">
    <source>
        <dbReference type="RuleBase" id="RU000461"/>
    </source>
</evidence>
<dbReference type="Gene3D" id="1.10.630.10">
    <property type="entry name" value="Cytochrome P450"/>
    <property type="match status" value="1"/>
</dbReference>
<keyword evidence="2" id="KW-0503">Monooxygenase</keyword>
<evidence type="ECO:0000313" key="3">
    <source>
        <dbReference type="EMBL" id="GAA3886394.1"/>
    </source>
</evidence>
<keyword evidence="2" id="KW-0479">Metal-binding</keyword>
<keyword evidence="2" id="KW-0349">Heme</keyword>
<dbReference type="InterPro" id="IPR017972">
    <property type="entry name" value="Cyt_P450_CS"/>
</dbReference>
<evidence type="ECO:0000313" key="4">
    <source>
        <dbReference type="Proteomes" id="UP001501803"/>
    </source>
</evidence>
<dbReference type="PANTHER" id="PTHR46696">
    <property type="entry name" value="P450, PUTATIVE (EUROFUNG)-RELATED"/>
    <property type="match status" value="1"/>
</dbReference>
<protein>
    <submittedName>
        <fullName evidence="3">Cytochrome P450</fullName>
    </submittedName>
</protein>
<dbReference type="SUPFAM" id="SSF48264">
    <property type="entry name" value="Cytochrome P450"/>
    <property type="match status" value="1"/>
</dbReference>
<dbReference type="PANTHER" id="PTHR46696:SF1">
    <property type="entry name" value="CYTOCHROME P450 YJIB-RELATED"/>
    <property type="match status" value="1"/>
</dbReference>
<dbReference type="PROSITE" id="PS00086">
    <property type="entry name" value="CYTOCHROME_P450"/>
    <property type="match status" value="1"/>
</dbReference>
<dbReference type="Proteomes" id="UP001501803">
    <property type="component" value="Unassembled WGS sequence"/>
</dbReference>
<comment type="similarity">
    <text evidence="1 2">Belongs to the cytochrome P450 family.</text>
</comment>
<dbReference type="InterPro" id="IPR002397">
    <property type="entry name" value="Cyt_P450_B"/>
</dbReference>
<accession>A0ABP7KRU8</accession>
<gene>
    <name evidence="3" type="ORF">GCM10022381_30650</name>
</gene>
<dbReference type="PRINTS" id="PR00359">
    <property type="entry name" value="BP450"/>
</dbReference>
<keyword evidence="4" id="KW-1185">Reference proteome</keyword>
<keyword evidence="2" id="KW-0560">Oxidoreductase</keyword>
<dbReference type="EMBL" id="BAABCN010000010">
    <property type="protein sequence ID" value="GAA3886394.1"/>
    <property type="molecule type" value="Genomic_DNA"/>
</dbReference>
<name>A0ABP7KRU8_9MICO</name>
<dbReference type="InterPro" id="IPR001128">
    <property type="entry name" value="Cyt_P450"/>
</dbReference>